<feature type="transmembrane region" description="Helical" evidence="2">
    <location>
        <begin position="944"/>
        <end position="962"/>
    </location>
</feature>
<feature type="compositionally biased region" description="Basic and acidic residues" evidence="1">
    <location>
        <begin position="586"/>
        <end position="597"/>
    </location>
</feature>
<feature type="transmembrane region" description="Helical" evidence="2">
    <location>
        <begin position="744"/>
        <end position="766"/>
    </location>
</feature>
<evidence type="ECO:0000313" key="5">
    <source>
        <dbReference type="Proteomes" id="UP001550210"/>
    </source>
</evidence>
<feature type="transmembrane region" description="Helical" evidence="2">
    <location>
        <begin position="891"/>
        <end position="909"/>
    </location>
</feature>
<organism evidence="4 5">
    <name type="scientific">Streptomyces ossamyceticus</name>
    <dbReference type="NCBI Taxonomy" id="249581"/>
    <lineage>
        <taxon>Bacteria</taxon>
        <taxon>Bacillati</taxon>
        <taxon>Actinomycetota</taxon>
        <taxon>Actinomycetes</taxon>
        <taxon>Kitasatosporales</taxon>
        <taxon>Streptomycetaceae</taxon>
        <taxon>Streptomyces</taxon>
    </lineage>
</organism>
<dbReference type="PANTHER" id="PTHR43767">
    <property type="entry name" value="LONG-CHAIN-FATTY-ACID--COA LIGASE"/>
    <property type="match status" value="1"/>
</dbReference>
<feature type="transmembrane region" description="Helical" evidence="2">
    <location>
        <begin position="819"/>
        <end position="836"/>
    </location>
</feature>
<keyword evidence="5" id="KW-1185">Reference proteome</keyword>
<dbReference type="InterPro" id="IPR050237">
    <property type="entry name" value="ATP-dep_AMP-bd_enzyme"/>
</dbReference>
<dbReference type="Gene3D" id="3.40.50.12780">
    <property type="entry name" value="N-terminal domain of ligase-like"/>
    <property type="match status" value="1"/>
</dbReference>
<dbReference type="Gene3D" id="1.10.1200.10">
    <property type="entry name" value="ACP-like"/>
    <property type="match status" value="1"/>
</dbReference>
<feature type="region of interest" description="Disordered" evidence="1">
    <location>
        <begin position="307"/>
        <end position="359"/>
    </location>
</feature>
<evidence type="ECO:0000256" key="2">
    <source>
        <dbReference type="SAM" id="Phobius"/>
    </source>
</evidence>
<reference evidence="4 5" key="1">
    <citation type="submission" date="2024-06" db="EMBL/GenBank/DDBJ databases">
        <title>The Natural Products Discovery Center: Release of the First 8490 Sequenced Strains for Exploring Actinobacteria Biosynthetic Diversity.</title>
        <authorList>
            <person name="Kalkreuter E."/>
            <person name="Kautsar S.A."/>
            <person name="Yang D."/>
            <person name="Bader C.D."/>
            <person name="Teijaro C.N."/>
            <person name="Fluegel L."/>
            <person name="Davis C.M."/>
            <person name="Simpson J.R."/>
            <person name="Lauterbach L."/>
            <person name="Steele A.D."/>
            <person name="Gui C."/>
            <person name="Meng S."/>
            <person name="Li G."/>
            <person name="Viehrig K."/>
            <person name="Ye F."/>
            <person name="Su P."/>
            <person name="Kiefer A.F."/>
            <person name="Nichols A."/>
            <person name="Cepeda A.J."/>
            <person name="Yan W."/>
            <person name="Fan B."/>
            <person name="Jiang Y."/>
            <person name="Adhikari A."/>
            <person name="Zheng C.-J."/>
            <person name="Schuster L."/>
            <person name="Cowan T.M."/>
            <person name="Smanski M.J."/>
            <person name="Chevrette M.G."/>
            <person name="De Carvalho L.P.S."/>
            <person name="Shen B."/>
        </authorList>
    </citation>
    <scope>NUCLEOTIDE SEQUENCE [LARGE SCALE GENOMIC DNA]</scope>
    <source>
        <strain evidence="4 5">NPDC006434</strain>
    </source>
</reference>
<dbReference type="PANTHER" id="PTHR43767:SF1">
    <property type="entry name" value="NONRIBOSOMAL PEPTIDE SYNTHASE PES1 (EUROFUNG)-RELATED"/>
    <property type="match status" value="1"/>
</dbReference>
<gene>
    <name evidence="4" type="ORF">ABZZ21_11575</name>
</gene>
<dbReference type="Pfam" id="PF01757">
    <property type="entry name" value="Acyl_transf_3"/>
    <property type="match status" value="1"/>
</dbReference>
<feature type="transmembrane region" description="Helical" evidence="2">
    <location>
        <begin position="688"/>
        <end position="708"/>
    </location>
</feature>
<dbReference type="InterPro" id="IPR042099">
    <property type="entry name" value="ANL_N_sf"/>
</dbReference>
<dbReference type="Proteomes" id="UP001550210">
    <property type="component" value="Unassembled WGS sequence"/>
</dbReference>
<feature type="compositionally biased region" description="Low complexity" evidence="1">
    <location>
        <begin position="505"/>
        <end position="518"/>
    </location>
</feature>
<dbReference type="InterPro" id="IPR036736">
    <property type="entry name" value="ACP-like_sf"/>
</dbReference>
<feature type="region of interest" description="Disordered" evidence="1">
    <location>
        <begin position="503"/>
        <end position="597"/>
    </location>
</feature>
<dbReference type="InterPro" id="IPR009081">
    <property type="entry name" value="PP-bd_ACP"/>
</dbReference>
<dbReference type="Pfam" id="PF00501">
    <property type="entry name" value="AMP-binding"/>
    <property type="match status" value="1"/>
</dbReference>
<dbReference type="Pfam" id="PF00550">
    <property type="entry name" value="PP-binding"/>
    <property type="match status" value="1"/>
</dbReference>
<feature type="transmembrane region" description="Helical" evidence="2">
    <location>
        <begin position="842"/>
        <end position="862"/>
    </location>
</feature>
<feature type="transmembrane region" description="Helical" evidence="2">
    <location>
        <begin position="786"/>
        <end position="807"/>
    </location>
</feature>
<dbReference type="InterPro" id="IPR000873">
    <property type="entry name" value="AMP-dep_synth/lig_dom"/>
</dbReference>
<feature type="domain" description="Carrier" evidence="3">
    <location>
        <begin position="592"/>
        <end position="667"/>
    </location>
</feature>
<name>A0ABV2UUH0_9ACTN</name>
<dbReference type="SUPFAM" id="SSF47336">
    <property type="entry name" value="ACP-like"/>
    <property type="match status" value="1"/>
</dbReference>
<sequence length="973" mass="103784">MPFARDLAAHGDRVALHTPTGTVTYRALAERVATTAERLGRVRRLVLVAGANRADALVTYLAALSAGHPVLLVPGDGDEAIASLTAAYRPDVVARTGTDGTWTLDEHHPGTAHTLHPDLALLLSTSGSTGSPKLVRLSHDNVQANAESIATYLGITDTDRAATTLPMHYCYGLSVIHSHLSRGAGLLLTERSVTDDAFWAEFRAAGATSLAGVPYTFDLLDRIGFDRMELPRLRRITQAGGRLAPERVARYAELGRRRGWDLFVMYGQTEATARMAYLPPHLAATRPEAVGIPIPGGSFRLRPLDDHEHALAPGDGLTPGHGLTPGQGLTADRGLTPGRGLAPVPASAHGPAGGEGDRRPLVGELVYSGPNVMLGYAESPADLSLGRTVVELRTGDLARQAPDGLYEIVGRRSRFAKILGLRIDPQRVEAALERHGVRAYCAGDGDELAITAAGTAADEPRLRRLAAAACGLPPRAVRLRALPEADLPRLPTGKPDYTAVRHLSRPAARPSVAARSTPTPTDGHAGGAGSTPVHEHTPAPESVSAARRDTAADQSVTAEPDAATDRRAPADLSATSGPPSDGLPTVHDRPCTDDRGPTDQLRVLYAEILDRTDVTDDSTFVGLGGDSLCYVEMSLRLEQALGALPPDWHTRPLRDLATAAATPAAAVRTGTGPAPTRSGLRRTLETGIALRAVGIVLIVGSHIHLFTLQGAAHILIGVAGHNFARFHLTDAEHRTRVRHLWRSIARIALPSAAWITAAVLATGLYDPANALLLNSLVDQGPERHEWHYWFIEALLYFLVALALLLTLPLVDRLERRHTFGLPLALLAIGLLGRYDIAGLAPARFHLGPTVVFWLFALGWAAARATTARRRLLLTAVLVLATPGLFQPDQQLRTVVVIAGLTLLIWVPTLPSLAPLNRLAGLLAGSSLYIYLTHFQVYPHLQDDFPALALLASLAVGIAYAAVTTRVTRAVRRP</sequence>
<dbReference type="EMBL" id="JBEXPZ010000013">
    <property type="protein sequence ID" value="MET9845198.1"/>
    <property type="molecule type" value="Genomic_DNA"/>
</dbReference>
<keyword evidence="2" id="KW-0472">Membrane</keyword>
<comment type="caution">
    <text evidence="4">The sequence shown here is derived from an EMBL/GenBank/DDBJ whole genome shotgun (WGS) entry which is preliminary data.</text>
</comment>
<dbReference type="InterPro" id="IPR002656">
    <property type="entry name" value="Acyl_transf_3_dom"/>
</dbReference>
<dbReference type="SUPFAM" id="SSF56801">
    <property type="entry name" value="Acetyl-CoA synthetase-like"/>
    <property type="match status" value="1"/>
</dbReference>
<evidence type="ECO:0000313" key="4">
    <source>
        <dbReference type="EMBL" id="MET9845198.1"/>
    </source>
</evidence>
<accession>A0ABV2UUH0</accession>
<evidence type="ECO:0000259" key="3">
    <source>
        <dbReference type="PROSITE" id="PS50075"/>
    </source>
</evidence>
<keyword evidence="2" id="KW-1133">Transmembrane helix</keyword>
<proteinExistence type="predicted"/>
<protein>
    <submittedName>
        <fullName evidence="4">AMP-binding protein</fullName>
    </submittedName>
</protein>
<dbReference type="PROSITE" id="PS50075">
    <property type="entry name" value="CARRIER"/>
    <property type="match status" value="1"/>
</dbReference>
<evidence type="ECO:0000256" key="1">
    <source>
        <dbReference type="SAM" id="MobiDB-lite"/>
    </source>
</evidence>
<keyword evidence="2" id="KW-0812">Transmembrane</keyword>